<proteinExistence type="predicted"/>
<comment type="caution">
    <text evidence="2">The sequence shown here is derived from an EMBL/GenBank/DDBJ whole genome shotgun (WGS) entry which is preliminary data.</text>
</comment>
<reference evidence="2 3" key="1">
    <citation type="submission" date="2020-02" db="EMBL/GenBank/DDBJ databases">
        <title>Whole-genome analyses of novel actinobacteria.</title>
        <authorList>
            <person name="Sahin N."/>
            <person name="Tatar D."/>
        </authorList>
    </citation>
    <scope>NUCLEOTIDE SEQUENCE [LARGE SCALE GENOMIC DNA]</scope>
    <source>
        <strain evidence="2 3">SB3404</strain>
    </source>
</reference>
<sequence length="335" mass="34959">DVEVPEGPEGPDERPGRAGRSSRERAARRLARMAAGAEELEQRLADLLRAGLAGAGRAGYASWDGTAARMVDAQAPGLAGRVRELGAVPASGEGWPERLLAECALLHLLNQGFLRADTLPEPLAATVRARAGLTVDAAELLADEQALIRDEWLVLAQRDTEEGRLTARRIWLYGRASGRHALLLAYGAAGRAPELFLPAGAVLDADLAYYPGAARLRAALGERHRAPAPGFVPPGGPLEHALEAYASALAADPWLDSWPCVLRDVVPVPGQGTAPWQLAAAQEEAALPLAPGTADGALWKLAAISGGGPLTVFGTYGHAGFAPCTAWDGATPVTL</sequence>
<dbReference type="AlphaFoldDB" id="A0A6G4X6U3"/>
<protein>
    <submittedName>
        <fullName evidence="2">SWIM zinc finger family protein</fullName>
    </submittedName>
</protein>
<feature type="compositionally biased region" description="Acidic residues" evidence="1">
    <location>
        <begin position="1"/>
        <end position="10"/>
    </location>
</feature>
<name>A0A6G4X6U3_9ACTN</name>
<dbReference type="RefSeq" id="WP_165302912.1">
    <property type="nucleotide sequence ID" value="NZ_JAAKZZ010000669.1"/>
</dbReference>
<feature type="compositionally biased region" description="Basic and acidic residues" evidence="1">
    <location>
        <begin position="11"/>
        <end position="27"/>
    </location>
</feature>
<evidence type="ECO:0000256" key="1">
    <source>
        <dbReference type="SAM" id="MobiDB-lite"/>
    </source>
</evidence>
<accession>A0A6G4X6U3</accession>
<feature type="region of interest" description="Disordered" evidence="1">
    <location>
        <begin position="1"/>
        <end position="28"/>
    </location>
</feature>
<dbReference type="Proteomes" id="UP000477722">
    <property type="component" value="Unassembled WGS sequence"/>
</dbReference>
<gene>
    <name evidence="2" type="ORF">G5C65_33990</name>
</gene>
<keyword evidence="3" id="KW-1185">Reference proteome</keyword>
<evidence type="ECO:0000313" key="2">
    <source>
        <dbReference type="EMBL" id="NGO73256.1"/>
    </source>
</evidence>
<evidence type="ECO:0000313" key="3">
    <source>
        <dbReference type="Proteomes" id="UP000477722"/>
    </source>
</evidence>
<dbReference type="EMBL" id="JAAKZZ010000669">
    <property type="protein sequence ID" value="NGO73256.1"/>
    <property type="molecule type" value="Genomic_DNA"/>
</dbReference>
<feature type="non-terminal residue" evidence="2">
    <location>
        <position position="1"/>
    </location>
</feature>
<organism evidence="2 3">
    <name type="scientific">Streptomyces boncukensis</name>
    <dbReference type="NCBI Taxonomy" id="2711219"/>
    <lineage>
        <taxon>Bacteria</taxon>
        <taxon>Bacillati</taxon>
        <taxon>Actinomycetota</taxon>
        <taxon>Actinomycetes</taxon>
        <taxon>Kitasatosporales</taxon>
        <taxon>Streptomycetaceae</taxon>
        <taxon>Streptomyces</taxon>
    </lineage>
</organism>